<dbReference type="SUPFAM" id="SSF52374">
    <property type="entry name" value="Nucleotidylyl transferase"/>
    <property type="match status" value="1"/>
</dbReference>
<evidence type="ECO:0000256" key="2">
    <source>
        <dbReference type="ARBA" id="ARBA00022490"/>
    </source>
</evidence>
<evidence type="ECO:0000256" key="1">
    <source>
        <dbReference type="ARBA" id="ARBA00005594"/>
    </source>
</evidence>
<dbReference type="InterPro" id="IPR013155">
    <property type="entry name" value="M/V/L/I-tRNA-synth_anticd-bd"/>
</dbReference>
<organism evidence="16 17">
    <name type="scientific">Fluctibacter halophilus</name>
    <dbReference type="NCBI Taxonomy" id="226011"/>
    <lineage>
        <taxon>Bacteria</taxon>
        <taxon>Pseudomonadati</taxon>
        <taxon>Pseudomonadota</taxon>
        <taxon>Gammaproteobacteria</taxon>
        <taxon>Alteromonadales</taxon>
        <taxon>Alteromonadaceae</taxon>
        <taxon>Fluctibacter</taxon>
    </lineage>
</organism>
<evidence type="ECO:0000256" key="8">
    <source>
        <dbReference type="ARBA" id="ARBA00047469"/>
    </source>
</evidence>
<keyword evidence="3 9" id="KW-0436">Ligase</keyword>
<dbReference type="CDD" id="cd00812">
    <property type="entry name" value="LeuRS_core"/>
    <property type="match status" value="1"/>
</dbReference>
<evidence type="ECO:0000259" key="14">
    <source>
        <dbReference type="Pfam" id="PF09334"/>
    </source>
</evidence>
<feature type="region of interest" description="Disordered" evidence="11">
    <location>
        <begin position="468"/>
        <end position="487"/>
    </location>
</feature>
<name>A0ABS8G5M6_9ALTE</name>
<dbReference type="Gene3D" id="3.10.20.590">
    <property type="match status" value="1"/>
</dbReference>
<dbReference type="InterPro" id="IPR014729">
    <property type="entry name" value="Rossmann-like_a/b/a_fold"/>
</dbReference>
<dbReference type="Gene3D" id="2.20.28.290">
    <property type="match status" value="1"/>
</dbReference>
<dbReference type="InterPro" id="IPR001412">
    <property type="entry name" value="aa-tRNA-synth_I_CS"/>
</dbReference>
<dbReference type="PRINTS" id="PR00985">
    <property type="entry name" value="TRNASYNTHLEU"/>
</dbReference>
<dbReference type="HAMAP" id="MF_00049_B">
    <property type="entry name" value="Leu_tRNA_synth_B"/>
    <property type="match status" value="1"/>
</dbReference>
<feature type="short sequence motif" description="'KMSKS' region" evidence="9">
    <location>
        <begin position="624"/>
        <end position="628"/>
    </location>
</feature>
<feature type="domain" description="Methionyl/Leucyl tRNA synthetase" evidence="14">
    <location>
        <begin position="40"/>
        <end position="172"/>
    </location>
</feature>
<evidence type="ECO:0000256" key="6">
    <source>
        <dbReference type="ARBA" id="ARBA00022917"/>
    </source>
</evidence>
<dbReference type="InterPro" id="IPR002300">
    <property type="entry name" value="aa-tRNA-synth_Ia"/>
</dbReference>
<dbReference type="RefSeq" id="WP_229158073.1">
    <property type="nucleotide sequence ID" value="NZ_JAJEWP010000001.1"/>
</dbReference>
<dbReference type="InterPro" id="IPR025709">
    <property type="entry name" value="Leu_tRNA-synth_edit"/>
</dbReference>
<dbReference type="SUPFAM" id="SSF47323">
    <property type="entry name" value="Anticodon-binding domain of a subclass of class I aminoacyl-tRNA synthetases"/>
    <property type="match status" value="1"/>
</dbReference>
<evidence type="ECO:0000256" key="3">
    <source>
        <dbReference type="ARBA" id="ARBA00022598"/>
    </source>
</evidence>
<evidence type="ECO:0000256" key="7">
    <source>
        <dbReference type="ARBA" id="ARBA00023146"/>
    </source>
</evidence>
<feature type="short sequence motif" description="'HIGH' region" evidence="9">
    <location>
        <begin position="43"/>
        <end position="53"/>
    </location>
</feature>
<protein>
    <recommendedName>
        <fullName evidence="9">Leucine--tRNA ligase</fullName>
        <ecNumber evidence="9">6.1.1.4</ecNumber>
    </recommendedName>
    <alternativeName>
        <fullName evidence="9">Leucyl-tRNA synthetase</fullName>
        <shortName evidence="9">LeuRS</shortName>
    </alternativeName>
</protein>
<reference evidence="16 17" key="1">
    <citation type="submission" date="2021-10" db="EMBL/GenBank/DDBJ databases">
        <title>Draft genome of Aestuariibacter halophilus JC2043.</title>
        <authorList>
            <person name="Emsley S.A."/>
            <person name="Pfannmuller K.M."/>
            <person name="Ushijima B."/>
            <person name="Saw J.H."/>
            <person name="Videau P."/>
        </authorList>
    </citation>
    <scope>NUCLEOTIDE SEQUENCE [LARGE SCALE GENOMIC DNA]</scope>
    <source>
        <strain evidence="16 17">JC2043</strain>
    </source>
</reference>
<dbReference type="PANTHER" id="PTHR43740:SF2">
    <property type="entry name" value="LEUCINE--TRNA LIGASE, MITOCHONDRIAL"/>
    <property type="match status" value="1"/>
</dbReference>
<evidence type="ECO:0000313" key="16">
    <source>
        <dbReference type="EMBL" id="MCC2615808.1"/>
    </source>
</evidence>
<comment type="subcellular location">
    <subcellularLocation>
        <location evidence="9">Cytoplasm</location>
    </subcellularLocation>
</comment>
<evidence type="ECO:0000256" key="9">
    <source>
        <dbReference type="HAMAP-Rule" id="MF_00049"/>
    </source>
</evidence>
<dbReference type="GO" id="GO:0004823">
    <property type="term" value="F:leucine-tRNA ligase activity"/>
    <property type="evidence" value="ECO:0007669"/>
    <property type="project" value="UniProtKB-EC"/>
</dbReference>
<comment type="similarity">
    <text evidence="1 9 10">Belongs to the class-I aminoacyl-tRNA synthetase family.</text>
</comment>
<dbReference type="Pfam" id="PF08264">
    <property type="entry name" value="Anticodon_1"/>
    <property type="match status" value="1"/>
</dbReference>
<dbReference type="EC" id="6.1.1.4" evidence="9"/>
<feature type="domain" description="Leucyl-tRNA synthetase editing" evidence="15">
    <location>
        <begin position="222"/>
        <end position="408"/>
    </location>
</feature>
<dbReference type="InterPro" id="IPR009080">
    <property type="entry name" value="tRNAsynth_Ia_anticodon-bd"/>
</dbReference>
<dbReference type="Pfam" id="PF13603">
    <property type="entry name" value="tRNA-synt_1_2"/>
    <property type="match status" value="1"/>
</dbReference>
<dbReference type="NCBIfam" id="TIGR00396">
    <property type="entry name" value="leuS_bact"/>
    <property type="match status" value="1"/>
</dbReference>
<feature type="domain" description="Aminoacyl-tRNA synthetase class Ia" evidence="12">
    <location>
        <begin position="623"/>
        <end position="659"/>
    </location>
</feature>
<keyword evidence="4 9" id="KW-0547">Nucleotide-binding</keyword>
<dbReference type="Gene3D" id="1.10.730.10">
    <property type="entry name" value="Isoleucyl-tRNA Synthetase, Domain 1"/>
    <property type="match status" value="1"/>
</dbReference>
<sequence>MADKQYHPQDIEQHVQAHWEQSQAFNVSVDDDKEKFYCLSMFPYPSGRLHMGHVRNYTIGDVISRYQRMLGKNVLQPMGWDAFGLPAENAAINNKTAPAKWTYANIEYMKQQLKSLGFGYDWDREIATCKPDYYRWEQWFFTRLYEKGLVYKKNATVNWDPVDQTVLANEQVVDGRGWRSGALVEQKEIPQWFIKITDYAEELLGDLSELSDWPEQVVAMQRNWIGRSEGVEITFNLEHPVAGQDHFDVYTTRPDTLMGVTYVGIAASHPIATAAAQNNPALQAFIDECKNTKVAEADLATMEKKGCATGLYAIHPISGVKVPVWVANFVLMDYGSGAVMAVPGHDQRDWEFATKYGLPIVQVIQPEDESLVQLDQQAMTEKGQLINSGHFDGLSSEQAFDKIAEELENQGKGKRTVNYRLRDWGVSRQRYWGAPIPMLNLENGDSVPVPADQLPVVLPEDVEMDGVTSPIKADPTWSTTSYEGQPATRETDTFDTFMESSWYYARYACATNDGAMLDPTESNYWLPVDQYVGGIEHAILHLLYSRFFHKLLRDEGLVTSNEPFKRLLCQGMVLADSYYREEASGKKHWYAPADVETEKDEKGRIVKAWLKSDGQPVEHGGMTKMSKSKNNGIDPQQVIDQYGADTVRLFTMFAAPPEQTLEWVDSGVEGAHRFLKRVWKLAQEVIAQDGHESLDVNALNGDQKALRREIHKTIAKVSDDVGRRQTFNTAIAAIMELLNHLQKAPQASAQDNAVLREGIEAVVLLLTPITPHICHVLWRELGHNDDVSTHPWPSADASAMVEDEKLVVVQVNGKVRAKITVPADAQQAAVQELALAEQNVQQFTDGKTIRKVIYVPGKLLNIVAN</sequence>
<feature type="binding site" evidence="9">
    <location>
        <position position="627"/>
    </location>
    <ligand>
        <name>ATP</name>
        <dbReference type="ChEBI" id="CHEBI:30616"/>
    </ligand>
</feature>
<dbReference type="Pfam" id="PF09334">
    <property type="entry name" value="tRNA-synt_1g"/>
    <property type="match status" value="1"/>
</dbReference>
<accession>A0ABS8G5M6</accession>
<dbReference type="EMBL" id="JAJEWP010000001">
    <property type="protein sequence ID" value="MCC2615808.1"/>
    <property type="molecule type" value="Genomic_DNA"/>
</dbReference>
<evidence type="ECO:0000256" key="4">
    <source>
        <dbReference type="ARBA" id="ARBA00022741"/>
    </source>
</evidence>
<dbReference type="InterPro" id="IPR015413">
    <property type="entry name" value="Methionyl/Leucyl_tRNA_Synth"/>
</dbReference>
<keyword evidence="2 9" id="KW-0963">Cytoplasm</keyword>
<evidence type="ECO:0000259" key="15">
    <source>
        <dbReference type="Pfam" id="PF13603"/>
    </source>
</evidence>
<comment type="caution">
    <text evidence="16">The sequence shown here is derived from an EMBL/GenBank/DDBJ whole genome shotgun (WGS) entry which is preliminary data.</text>
</comment>
<evidence type="ECO:0000256" key="11">
    <source>
        <dbReference type="SAM" id="MobiDB-lite"/>
    </source>
</evidence>
<keyword evidence="17" id="KW-1185">Reference proteome</keyword>
<dbReference type="Gene3D" id="3.40.50.620">
    <property type="entry name" value="HUPs"/>
    <property type="match status" value="2"/>
</dbReference>
<comment type="catalytic activity">
    <reaction evidence="8 9">
        <text>tRNA(Leu) + L-leucine + ATP = L-leucyl-tRNA(Leu) + AMP + diphosphate</text>
        <dbReference type="Rhea" id="RHEA:11688"/>
        <dbReference type="Rhea" id="RHEA-COMP:9613"/>
        <dbReference type="Rhea" id="RHEA-COMP:9622"/>
        <dbReference type="ChEBI" id="CHEBI:30616"/>
        <dbReference type="ChEBI" id="CHEBI:33019"/>
        <dbReference type="ChEBI" id="CHEBI:57427"/>
        <dbReference type="ChEBI" id="CHEBI:78442"/>
        <dbReference type="ChEBI" id="CHEBI:78494"/>
        <dbReference type="ChEBI" id="CHEBI:456215"/>
        <dbReference type="EC" id="6.1.1.4"/>
    </reaction>
</comment>
<keyword evidence="6 9" id="KW-0648">Protein biosynthesis</keyword>
<evidence type="ECO:0000313" key="17">
    <source>
        <dbReference type="Proteomes" id="UP001520878"/>
    </source>
</evidence>
<evidence type="ECO:0000259" key="13">
    <source>
        <dbReference type="Pfam" id="PF08264"/>
    </source>
</evidence>
<dbReference type="SUPFAM" id="SSF50677">
    <property type="entry name" value="ValRS/IleRS/LeuRS editing domain"/>
    <property type="match status" value="1"/>
</dbReference>
<gene>
    <name evidence="9 16" type="primary">leuS</name>
    <name evidence="16" type="ORF">LJ739_06115</name>
</gene>
<dbReference type="InterPro" id="IPR009008">
    <property type="entry name" value="Val/Leu/Ile-tRNA-synth_edit"/>
</dbReference>
<dbReference type="Pfam" id="PF00133">
    <property type="entry name" value="tRNA-synt_1"/>
    <property type="match status" value="2"/>
</dbReference>
<evidence type="ECO:0000256" key="10">
    <source>
        <dbReference type="RuleBase" id="RU363035"/>
    </source>
</evidence>
<evidence type="ECO:0000256" key="5">
    <source>
        <dbReference type="ARBA" id="ARBA00022840"/>
    </source>
</evidence>
<evidence type="ECO:0000259" key="12">
    <source>
        <dbReference type="Pfam" id="PF00133"/>
    </source>
</evidence>
<dbReference type="CDD" id="cd07958">
    <property type="entry name" value="Anticodon_Ia_Leu_BEm"/>
    <property type="match status" value="1"/>
</dbReference>
<feature type="domain" description="Aminoacyl-tRNA synthetase class Ia" evidence="12">
    <location>
        <begin position="421"/>
        <end position="576"/>
    </location>
</feature>
<proteinExistence type="inferred from homology"/>
<dbReference type="InterPro" id="IPR002302">
    <property type="entry name" value="Leu-tRNA-ligase"/>
</dbReference>
<feature type="domain" description="Methionyl/Valyl/Leucyl/Isoleucyl-tRNA synthetase anticodon-binding" evidence="13">
    <location>
        <begin position="704"/>
        <end position="826"/>
    </location>
</feature>
<dbReference type="PROSITE" id="PS00178">
    <property type="entry name" value="AA_TRNA_LIGASE_I"/>
    <property type="match status" value="1"/>
</dbReference>
<keyword evidence="5 9" id="KW-0067">ATP-binding</keyword>
<dbReference type="Proteomes" id="UP001520878">
    <property type="component" value="Unassembled WGS sequence"/>
</dbReference>
<keyword evidence="7 9" id="KW-0030">Aminoacyl-tRNA synthetase</keyword>
<dbReference type="PANTHER" id="PTHR43740">
    <property type="entry name" value="LEUCYL-TRNA SYNTHETASE"/>
    <property type="match status" value="1"/>
</dbReference>